<evidence type="ECO:0000256" key="1">
    <source>
        <dbReference type="ARBA" id="ARBA00022649"/>
    </source>
</evidence>
<sequence>MENRNKHYTVIVSESAAEMLVSHARFLANVSEEAAQRLIGDFETAAGSLETVPERNPWLSDKSLPVNKYRKLLLSKRYLIIYQVKNETVYVDYIIDCRQDYGWLV</sequence>
<reference evidence="2" key="1">
    <citation type="journal article" date="2014" name="Int. J. Syst. Evol. Microbiol.">
        <title>Complete genome sequence of Corynebacterium casei LMG S-19264T (=DSM 44701T), isolated from a smear-ripened cheese.</title>
        <authorList>
            <consortium name="US DOE Joint Genome Institute (JGI-PGF)"/>
            <person name="Walter F."/>
            <person name="Albersmeier A."/>
            <person name="Kalinowski J."/>
            <person name="Ruckert C."/>
        </authorList>
    </citation>
    <scope>NUCLEOTIDE SEQUENCE</scope>
    <source>
        <strain evidence="2">JCM 15325</strain>
    </source>
</reference>
<dbReference type="InterPro" id="IPR035093">
    <property type="entry name" value="RelE/ParE_toxin_dom_sf"/>
</dbReference>
<name>A0A917W1L0_9BACL</name>
<dbReference type="RefSeq" id="WP_188802408.1">
    <property type="nucleotide sequence ID" value="NZ_BMOK01000005.1"/>
</dbReference>
<comment type="caution">
    <text evidence="2">The sequence shown here is derived from an EMBL/GenBank/DDBJ whole genome shotgun (WGS) entry which is preliminary data.</text>
</comment>
<gene>
    <name evidence="2" type="ORF">GCM10007968_14280</name>
</gene>
<dbReference type="Proteomes" id="UP000654670">
    <property type="component" value="Unassembled WGS sequence"/>
</dbReference>
<dbReference type="Pfam" id="PF05016">
    <property type="entry name" value="ParE_toxin"/>
    <property type="match status" value="1"/>
</dbReference>
<dbReference type="EMBL" id="BMOK01000005">
    <property type="protein sequence ID" value="GGL51176.1"/>
    <property type="molecule type" value="Genomic_DNA"/>
</dbReference>
<keyword evidence="1" id="KW-1277">Toxin-antitoxin system</keyword>
<reference evidence="2" key="2">
    <citation type="submission" date="2020-09" db="EMBL/GenBank/DDBJ databases">
        <authorList>
            <person name="Sun Q."/>
            <person name="Ohkuma M."/>
        </authorList>
    </citation>
    <scope>NUCLEOTIDE SEQUENCE</scope>
    <source>
        <strain evidence="2">JCM 15325</strain>
    </source>
</reference>
<keyword evidence="3" id="KW-1185">Reference proteome</keyword>
<protein>
    <submittedName>
        <fullName evidence="2">Plasmid stabilization protein</fullName>
    </submittedName>
</protein>
<evidence type="ECO:0000313" key="3">
    <source>
        <dbReference type="Proteomes" id="UP000654670"/>
    </source>
</evidence>
<evidence type="ECO:0000313" key="2">
    <source>
        <dbReference type="EMBL" id="GGL51176.1"/>
    </source>
</evidence>
<dbReference type="Gene3D" id="3.30.2310.20">
    <property type="entry name" value="RelE-like"/>
    <property type="match status" value="1"/>
</dbReference>
<organism evidence="2 3">
    <name type="scientific">Sporolactobacillus putidus</name>
    <dbReference type="NCBI Taxonomy" id="492735"/>
    <lineage>
        <taxon>Bacteria</taxon>
        <taxon>Bacillati</taxon>
        <taxon>Bacillota</taxon>
        <taxon>Bacilli</taxon>
        <taxon>Bacillales</taxon>
        <taxon>Sporolactobacillaceae</taxon>
        <taxon>Sporolactobacillus</taxon>
    </lineage>
</organism>
<dbReference type="AlphaFoldDB" id="A0A917W1L0"/>
<accession>A0A917W1L0</accession>
<dbReference type="InterPro" id="IPR007712">
    <property type="entry name" value="RelE/ParE_toxin"/>
</dbReference>
<proteinExistence type="predicted"/>